<keyword evidence="7" id="KW-1185">Reference proteome</keyword>
<evidence type="ECO:0000256" key="3">
    <source>
        <dbReference type="ARBA" id="ARBA00022989"/>
    </source>
</evidence>
<gene>
    <name evidence="6" type="ORF">B2G88_09840</name>
</gene>
<dbReference type="PANTHER" id="PTHR10283">
    <property type="entry name" value="SOLUTE CARRIER FAMILY 13 MEMBER"/>
    <property type="match status" value="1"/>
</dbReference>
<dbReference type="GO" id="GO:0005886">
    <property type="term" value="C:plasma membrane"/>
    <property type="evidence" value="ECO:0007669"/>
    <property type="project" value="TreeGrafter"/>
</dbReference>
<sequence>MGYRRHLERIQAPVVAFPLSVVTALVTGLALESATGSLETASMLAITVFCIGLWILTPIPPAYTGVLGIGLLAIVFSPAAALTGFQQPATWLIGFGLLMGEATRRSGLAIWAGHRLAAATLSSASKPSPLQAYRRLLLGLALGAHALALFIPSSLVRVLILAPVLLEIGSRFDSREARVGIFLGPLFASFYGSSGILTADLPNIIIAEFGQSLGNHRIGWAEWALQLYPIMGLTRVLLVVGIVYLLFRPPSDAAGDSVAFDGRTHTAGSAERRMGAFLLVGALVWATDFVHGFHPVVGAVAVVALAFLPGIGVVDFETVGTETDFSILFFIAAVFAIGDGLAATGFTDTAAESLLALAPMDAPLPIVLAFVFVCTVLLAFSMEGLAVASVFTPILISYAEAAGLPLEPVLLTEAIALTTFFFPYQSAVLVVILAQGVVDAGELIKALVLCSLATIVLLLPLQLALFGLVY</sequence>
<feature type="transmembrane region" description="Helical" evidence="5">
    <location>
        <begin position="446"/>
        <end position="469"/>
    </location>
</feature>
<dbReference type="RefSeq" id="WP_087714665.1">
    <property type="nucleotide sequence ID" value="NZ_MWPH01000002.1"/>
</dbReference>
<evidence type="ECO:0000256" key="5">
    <source>
        <dbReference type="SAM" id="Phobius"/>
    </source>
</evidence>
<feature type="transmembrane region" description="Helical" evidence="5">
    <location>
        <begin position="181"/>
        <end position="207"/>
    </location>
</feature>
<keyword evidence="3 5" id="KW-1133">Transmembrane helix</keyword>
<feature type="transmembrane region" description="Helical" evidence="5">
    <location>
        <begin position="227"/>
        <end position="247"/>
    </location>
</feature>
<proteinExistence type="predicted"/>
<dbReference type="AlphaFoldDB" id="A0A202E9M0"/>
<dbReference type="OrthoDB" id="222194at2157"/>
<protein>
    <submittedName>
        <fullName evidence="6">Sodium:sulfate symporter</fullName>
    </submittedName>
</protein>
<feature type="transmembrane region" description="Helical" evidence="5">
    <location>
        <begin position="366"/>
        <end position="398"/>
    </location>
</feature>
<keyword evidence="2 5" id="KW-0812">Transmembrane</keyword>
<evidence type="ECO:0000313" key="6">
    <source>
        <dbReference type="EMBL" id="OVE84680.1"/>
    </source>
</evidence>
<keyword evidence="4 5" id="KW-0472">Membrane</keyword>
<dbReference type="GO" id="GO:1905039">
    <property type="term" value="P:carboxylic acid transmembrane transport"/>
    <property type="evidence" value="ECO:0007669"/>
    <property type="project" value="UniProtKB-ARBA"/>
</dbReference>
<feature type="transmembrane region" description="Helical" evidence="5">
    <location>
        <begin position="273"/>
        <end position="290"/>
    </location>
</feature>
<organism evidence="6 7">
    <name type="scientific">Natronolimnobius baerhuensis</name>
    <dbReference type="NCBI Taxonomy" id="253108"/>
    <lineage>
        <taxon>Archaea</taxon>
        <taxon>Methanobacteriati</taxon>
        <taxon>Methanobacteriota</taxon>
        <taxon>Stenosarchaea group</taxon>
        <taxon>Halobacteria</taxon>
        <taxon>Halobacteriales</taxon>
        <taxon>Natrialbaceae</taxon>
        <taxon>Natronolimnobius</taxon>
    </lineage>
</organism>
<dbReference type="Pfam" id="PF00939">
    <property type="entry name" value="Na_sulph_symp"/>
    <property type="match status" value="1"/>
</dbReference>
<evidence type="ECO:0000256" key="1">
    <source>
        <dbReference type="ARBA" id="ARBA00004141"/>
    </source>
</evidence>
<accession>A0A202E9M0</accession>
<feature type="transmembrane region" description="Helical" evidence="5">
    <location>
        <begin position="63"/>
        <end position="85"/>
    </location>
</feature>
<feature type="transmembrane region" description="Helical" evidence="5">
    <location>
        <begin position="410"/>
        <end position="434"/>
    </location>
</feature>
<dbReference type="Proteomes" id="UP000196084">
    <property type="component" value="Unassembled WGS sequence"/>
</dbReference>
<reference evidence="6 7" key="1">
    <citation type="submission" date="2017-02" db="EMBL/GenBank/DDBJ databases">
        <title>Natronthermophilus aegyptiacus gen. nov.,sp. nov., an aerobic, extremely halophilic alkalithermophilic archaeon isolated from the athalassohaline Wadi An Natrun, Egypt.</title>
        <authorList>
            <person name="Zhao B."/>
        </authorList>
    </citation>
    <scope>NUCLEOTIDE SEQUENCE [LARGE SCALE GENOMIC DNA]</scope>
    <source>
        <strain evidence="6 7">CGMCC 1.3597</strain>
    </source>
</reference>
<feature type="transmembrane region" description="Helical" evidence="5">
    <location>
        <begin position="37"/>
        <end position="56"/>
    </location>
</feature>
<comment type="caution">
    <text evidence="6">The sequence shown here is derived from an EMBL/GenBank/DDBJ whole genome shotgun (WGS) entry which is preliminary data.</text>
</comment>
<dbReference type="GO" id="GO:0008514">
    <property type="term" value="F:organic anion transmembrane transporter activity"/>
    <property type="evidence" value="ECO:0007669"/>
    <property type="project" value="UniProtKB-ARBA"/>
</dbReference>
<name>A0A202E9M0_9EURY</name>
<feature type="transmembrane region" description="Helical" evidence="5">
    <location>
        <begin position="296"/>
        <end position="314"/>
    </location>
</feature>
<dbReference type="EMBL" id="MWPH01000002">
    <property type="protein sequence ID" value="OVE84680.1"/>
    <property type="molecule type" value="Genomic_DNA"/>
</dbReference>
<feature type="transmembrane region" description="Helical" evidence="5">
    <location>
        <begin position="136"/>
        <end position="160"/>
    </location>
</feature>
<evidence type="ECO:0000256" key="4">
    <source>
        <dbReference type="ARBA" id="ARBA00023136"/>
    </source>
</evidence>
<evidence type="ECO:0000256" key="2">
    <source>
        <dbReference type="ARBA" id="ARBA00022692"/>
    </source>
</evidence>
<feature type="transmembrane region" description="Helical" evidence="5">
    <location>
        <begin position="326"/>
        <end position="346"/>
    </location>
</feature>
<dbReference type="InterPro" id="IPR001898">
    <property type="entry name" value="SLC13A/DASS"/>
</dbReference>
<comment type="subcellular location">
    <subcellularLocation>
        <location evidence="1">Membrane</location>
        <topology evidence="1">Multi-pass membrane protein</topology>
    </subcellularLocation>
</comment>
<feature type="transmembrane region" description="Helical" evidence="5">
    <location>
        <begin position="12"/>
        <end position="31"/>
    </location>
</feature>
<dbReference type="PANTHER" id="PTHR10283:SF82">
    <property type="entry name" value="SOLUTE CARRIER FAMILY 13 MEMBER 2"/>
    <property type="match status" value="1"/>
</dbReference>
<evidence type="ECO:0000313" key="7">
    <source>
        <dbReference type="Proteomes" id="UP000196084"/>
    </source>
</evidence>